<reference evidence="1" key="1">
    <citation type="submission" date="2021-02" db="EMBL/GenBank/DDBJ databases">
        <authorList>
            <person name="Nowell W R."/>
        </authorList>
    </citation>
    <scope>NUCLEOTIDE SEQUENCE</scope>
</reference>
<dbReference type="AlphaFoldDB" id="A0A814J982"/>
<evidence type="ECO:0000313" key="3">
    <source>
        <dbReference type="Proteomes" id="UP000663829"/>
    </source>
</evidence>
<comment type="caution">
    <text evidence="1">The sequence shown here is derived from an EMBL/GenBank/DDBJ whole genome shotgun (WGS) entry which is preliminary data.</text>
</comment>
<dbReference type="PANTHER" id="PTHR46601:SF2">
    <property type="entry name" value="UBIQUITIN-LIKE PROTEASE FAMILY PROFILE DOMAIN-CONTAINING PROTEIN"/>
    <property type="match status" value="1"/>
</dbReference>
<organism evidence="1 3">
    <name type="scientific">Didymodactylos carnosus</name>
    <dbReference type="NCBI Taxonomy" id="1234261"/>
    <lineage>
        <taxon>Eukaryota</taxon>
        <taxon>Metazoa</taxon>
        <taxon>Spiralia</taxon>
        <taxon>Gnathifera</taxon>
        <taxon>Rotifera</taxon>
        <taxon>Eurotatoria</taxon>
        <taxon>Bdelloidea</taxon>
        <taxon>Philodinida</taxon>
        <taxon>Philodinidae</taxon>
        <taxon>Didymodactylos</taxon>
    </lineage>
</organism>
<evidence type="ECO:0000313" key="2">
    <source>
        <dbReference type="EMBL" id="CAF3804983.1"/>
    </source>
</evidence>
<name>A0A814J982_9BILA</name>
<dbReference type="Proteomes" id="UP000681722">
    <property type="component" value="Unassembled WGS sequence"/>
</dbReference>
<gene>
    <name evidence="1" type="ORF">GPM918_LOCUS15443</name>
    <name evidence="2" type="ORF">SRO942_LOCUS15443</name>
</gene>
<sequence>MGKSAAAHMKKYREKMKNDKVKYENFLKKERDNKKATKTKLNVVELAALRTKNNLRQKKYLNNKTKRLINKPPPVAFKSRQSIGKAIKKVNSALPKCLGKKKVVVQHNAKKLELIAPSMHERVTAQHPGKLKEAVQKFYVRDDISYQLPGNFTIQATIHVSKLVQLARDFSFDLTWNFYATFHGIGVVDGIGGTVKRLVWGAVLAGQTCRSAEDFVRIAKQKTNKITLIELTKNDIDASKNKLQNIFAVVKAVPETLKTHCIKVIDNKAIESVVFEKQQLNTVLNVQYSKLIENPVDVIKQIYLHYKLDYTQEFDKKLQNGLKTTPKETRVGIHTL</sequence>
<keyword evidence="3" id="KW-1185">Reference proteome</keyword>
<accession>A0A814J982</accession>
<protein>
    <submittedName>
        <fullName evidence="1">Uncharacterized protein</fullName>
    </submittedName>
</protein>
<dbReference type="EMBL" id="CAJNOQ010003887">
    <property type="protein sequence ID" value="CAF1034325.1"/>
    <property type="molecule type" value="Genomic_DNA"/>
</dbReference>
<dbReference type="Proteomes" id="UP000663829">
    <property type="component" value="Unassembled WGS sequence"/>
</dbReference>
<evidence type="ECO:0000313" key="1">
    <source>
        <dbReference type="EMBL" id="CAF1034325.1"/>
    </source>
</evidence>
<dbReference type="OrthoDB" id="8945351at2759"/>
<dbReference type="EMBL" id="CAJOBC010003887">
    <property type="protein sequence ID" value="CAF3804983.1"/>
    <property type="molecule type" value="Genomic_DNA"/>
</dbReference>
<proteinExistence type="predicted"/>
<dbReference type="PANTHER" id="PTHR46601">
    <property type="entry name" value="ULP_PROTEASE DOMAIN-CONTAINING PROTEIN"/>
    <property type="match status" value="1"/>
</dbReference>